<evidence type="ECO:0000313" key="2">
    <source>
        <dbReference type="Proteomes" id="UP000298058"/>
    </source>
</evidence>
<reference evidence="1" key="1">
    <citation type="journal article" date="2019" name="PLoS Negl. Trop. Dis.">
        <title>Revisiting the worldwide diversity of Leptospira species in the environment.</title>
        <authorList>
            <person name="Vincent A.T."/>
            <person name="Schiettekatte O."/>
            <person name="Bourhy P."/>
            <person name="Veyrier F.J."/>
            <person name="Picardeau M."/>
        </authorList>
    </citation>
    <scope>NUCLEOTIDE SEQUENCE [LARGE SCALE GENOMIC DNA]</scope>
    <source>
        <strain evidence="1">201300427</strain>
    </source>
</reference>
<keyword evidence="2" id="KW-1185">Reference proteome</keyword>
<organism evidence="1 2">
    <name type="scientific">Leptospira idonii</name>
    <dbReference type="NCBI Taxonomy" id="1193500"/>
    <lineage>
        <taxon>Bacteria</taxon>
        <taxon>Pseudomonadati</taxon>
        <taxon>Spirochaetota</taxon>
        <taxon>Spirochaetia</taxon>
        <taxon>Leptospirales</taxon>
        <taxon>Leptospiraceae</taxon>
        <taxon>Leptospira</taxon>
    </lineage>
</organism>
<dbReference type="RefSeq" id="WP_135760497.1">
    <property type="nucleotide sequence ID" value="NZ_RQHW01000034.1"/>
</dbReference>
<comment type="caution">
    <text evidence="1">The sequence shown here is derived from an EMBL/GenBank/DDBJ whole genome shotgun (WGS) entry which is preliminary data.</text>
</comment>
<dbReference type="AlphaFoldDB" id="A0A4R9LXU1"/>
<proteinExistence type="predicted"/>
<name>A0A4R9LXU1_9LEPT</name>
<evidence type="ECO:0000313" key="1">
    <source>
        <dbReference type="EMBL" id="TGN19154.1"/>
    </source>
</evidence>
<dbReference type="Proteomes" id="UP000298058">
    <property type="component" value="Unassembled WGS sequence"/>
</dbReference>
<dbReference type="EMBL" id="RQHW01000034">
    <property type="protein sequence ID" value="TGN19154.1"/>
    <property type="molecule type" value="Genomic_DNA"/>
</dbReference>
<accession>A0A4R9LXU1</accession>
<gene>
    <name evidence="1" type="ORF">EHS15_10355</name>
</gene>
<sequence length="136" mass="15578">MDKFVLEEDIPILYVTATSFPAGIMKAHRKVYSLVSSSKERRYFGVSRPENGGEIVYRAAAEELEEGEAAKLGCESMFIPKGNYISIEIDNYVKDVPIIDRTFRKLLTHPDLDPNGYCVEWYLNEKDVRCMVKLHP</sequence>
<protein>
    <submittedName>
        <fullName evidence="1">Transcriptional regulator</fullName>
    </submittedName>
</protein>
<dbReference type="OrthoDB" id="328886at2"/>